<dbReference type="OrthoDB" id="9769590at2"/>
<accession>A0A1T4LH20</accession>
<dbReference type="Pfam" id="PF04286">
    <property type="entry name" value="DUF445"/>
    <property type="match status" value="1"/>
</dbReference>
<sequence length="422" mass="46956">MTATPIPLDATDEARAAGLRRMRLLALLLLVAMAGVFVATSYGQISYPWLGYVRAFAEAAMVGACADWFAVVALFRHPLGVPIPHTAIVPRNKQRIGGALGRFLTDHFFTPQVLKARLAELELSPWIAAWLANPDNARRLSRLVAAALPDILRTLPRQQITDTAKDWLERGLKALPGAPVAANLLAIVWAQGQTQKLVERSLELLEESVRQHKDEIRGKIEAGSSRWVPRWVDGMVAAKVMAAVTRTLGEMRDPAHPWRLELRQAVETLVERLQSDPELAARIDEAKAAMINDPLFHAQLEALWSEIEGRLPTDATIYAGHAAHLLERGLLALGRWLQDDPVLRTRFDLCARHLIKRTVALQREEIGGFVRRVVENWESDTLVTRIELLVGMDLQYIRINGTLVGGLVGLVIYTTSRWLLPG</sequence>
<dbReference type="STRING" id="225324.SAMN02745126_01541"/>
<feature type="transmembrane region" description="Helical" evidence="2">
    <location>
        <begin position="24"/>
        <end position="43"/>
    </location>
</feature>
<keyword evidence="2" id="KW-0472">Membrane</keyword>
<keyword evidence="2" id="KW-1133">Transmembrane helix</keyword>
<evidence type="ECO:0000256" key="1">
    <source>
        <dbReference type="SAM" id="Coils"/>
    </source>
</evidence>
<keyword evidence="4" id="KW-1185">Reference proteome</keyword>
<keyword evidence="1" id="KW-0175">Coiled coil</keyword>
<proteinExistence type="predicted"/>
<evidence type="ECO:0000256" key="2">
    <source>
        <dbReference type="SAM" id="Phobius"/>
    </source>
</evidence>
<name>A0A1T4LH20_9HYPH</name>
<gene>
    <name evidence="3" type="ORF">SAMN02745126_01541</name>
</gene>
<protein>
    <submittedName>
        <fullName evidence="3">Uncharacterized membrane-anchored protein YjiN, DUF445 family</fullName>
    </submittedName>
</protein>
<dbReference type="GO" id="GO:0005886">
    <property type="term" value="C:plasma membrane"/>
    <property type="evidence" value="ECO:0007669"/>
    <property type="project" value="TreeGrafter"/>
</dbReference>
<evidence type="ECO:0000313" key="4">
    <source>
        <dbReference type="Proteomes" id="UP000190092"/>
    </source>
</evidence>
<dbReference type="AlphaFoldDB" id="A0A1T4LH20"/>
<reference evidence="4" key="1">
    <citation type="submission" date="2017-02" db="EMBL/GenBank/DDBJ databases">
        <authorList>
            <person name="Varghese N."/>
            <person name="Submissions S."/>
        </authorList>
    </citation>
    <scope>NUCLEOTIDE SEQUENCE [LARGE SCALE GENOMIC DNA]</scope>
    <source>
        <strain evidence="4">ATCC 27094</strain>
    </source>
</reference>
<dbReference type="RefSeq" id="WP_085933164.1">
    <property type="nucleotide sequence ID" value="NZ_FUWJ01000001.1"/>
</dbReference>
<dbReference type="Proteomes" id="UP000190092">
    <property type="component" value="Unassembled WGS sequence"/>
</dbReference>
<keyword evidence="2" id="KW-0812">Transmembrane</keyword>
<feature type="coiled-coil region" evidence="1">
    <location>
        <begin position="195"/>
        <end position="222"/>
    </location>
</feature>
<dbReference type="InterPro" id="IPR007383">
    <property type="entry name" value="DUF445"/>
</dbReference>
<evidence type="ECO:0000313" key="3">
    <source>
        <dbReference type="EMBL" id="SJZ53898.1"/>
    </source>
</evidence>
<organism evidence="3 4">
    <name type="scientific">Enhydrobacter aerosaccus</name>
    <dbReference type="NCBI Taxonomy" id="225324"/>
    <lineage>
        <taxon>Bacteria</taxon>
        <taxon>Pseudomonadati</taxon>
        <taxon>Pseudomonadota</taxon>
        <taxon>Alphaproteobacteria</taxon>
        <taxon>Hyphomicrobiales</taxon>
        <taxon>Enhydrobacter</taxon>
    </lineage>
</organism>
<dbReference type="EMBL" id="FUWJ01000001">
    <property type="protein sequence ID" value="SJZ53898.1"/>
    <property type="molecule type" value="Genomic_DNA"/>
</dbReference>
<dbReference type="PANTHER" id="PTHR38442">
    <property type="entry name" value="INNER MEMBRANE PROTEIN-RELATED"/>
    <property type="match status" value="1"/>
</dbReference>
<dbReference type="PANTHER" id="PTHR38442:SF1">
    <property type="entry name" value="INNER MEMBRANE PROTEIN"/>
    <property type="match status" value="1"/>
</dbReference>